<name>A0A8I3A826_9AGAM</name>
<evidence type="ECO:0000313" key="2">
    <source>
        <dbReference type="EMBL" id="KAG6373506.1"/>
    </source>
</evidence>
<dbReference type="Proteomes" id="UP000683000">
    <property type="component" value="Unassembled WGS sequence"/>
</dbReference>
<organism evidence="2 3">
    <name type="scientific">Boletus reticuloceps</name>
    <dbReference type="NCBI Taxonomy" id="495285"/>
    <lineage>
        <taxon>Eukaryota</taxon>
        <taxon>Fungi</taxon>
        <taxon>Dikarya</taxon>
        <taxon>Basidiomycota</taxon>
        <taxon>Agaricomycotina</taxon>
        <taxon>Agaricomycetes</taxon>
        <taxon>Agaricomycetidae</taxon>
        <taxon>Boletales</taxon>
        <taxon>Boletineae</taxon>
        <taxon>Boletaceae</taxon>
        <taxon>Boletoideae</taxon>
        <taxon>Boletus</taxon>
    </lineage>
</organism>
<feature type="region of interest" description="Disordered" evidence="1">
    <location>
        <begin position="1"/>
        <end position="131"/>
    </location>
</feature>
<reference evidence="2" key="1">
    <citation type="submission" date="2021-03" db="EMBL/GenBank/DDBJ databases">
        <title>Evolutionary innovations through gain and loss of genes in the ectomycorrhizal Boletales.</title>
        <authorList>
            <person name="Wu G."/>
            <person name="Miyauchi S."/>
            <person name="Morin E."/>
            <person name="Yang Z.-L."/>
            <person name="Xu J."/>
            <person name="Martin F.M."/>
        </authorList>
    </citation>
    <scope>NUCLEOTIDE SEQUENCE</scope>
    <source>
        <strain evidence="2">BR01</strain>
    </source>
</reference>
<feature type="compositionally biased region" description="Pro residues" evidence="1">
    <location>
        <begin position="37"/>
        <end position="61"/>
    </location>
</feature>
<comment type="caution">
    <text evidence="2">The sequence shown here is derived from an EMBL/GenBank/DDBJ whole genome shotgun (WGS) entry which is preliminary data.</text>
</comment>
<feature type="compositionally biased region" description="Polar residues" evidence="1">
    <location>
        <begin position="108"/>
        <end position="121"/>
    </location>
</feature>
<dbReference type="Pfam" id="PF15496">
    <property type="entry name" value="DUF4646"/>
    <property type="match status" value="1"/>
</dbReference>
<sequence>MTQYPNEKGPHSDWLDPQKDSYPPTQGPYTSRDGAPAPAPVGYAPPPPQESYPPPQGPPPSYGYAQTHSPSGPAYDQKGPTDASYETYVSPPPGISSGPYTSPPPDAGSSSHDTNENSAMSLGSFFGNKGPPPMWHRQPAPTLPYNTFPPMSLISNGKDLSKGFPELPPPCQVNPHPFASHDVTQEDWKRFLVDVKKAGSLSPAQRIRSNAIPLVTGMSFVTGFFATMAIEKKMKFKNRQAAGDLVDHWNHYFFGPRRMEVVLCQASERLSGKLGAAPIGDPNLQRMANGLRHRSDDESSDSSSSSDNDCHGHNHGHNQGFSDKHARRATRRERRSERREGKRARKADRRERKARGEFKEPYQLFITAI</sequence>
<feature type="compositionally biased region" description="Basic and acidic residues" evidence="1">
    <location>
        <begin position="8"/>
        <end position="19"/>
    </location>
</feature>
<feature type="compositionally biased region" description="Basic and acidic residues" evidence="1">
    <location>
        <begin position="348"/>
        <end position="357"/>
    </location>
</feature>
<evidence type="ECO:0000313" key="3">
    <source>
        <dbReference type="Proteomes" id="UP000683000"/>
    </source>
</evidence>
<proteinExistence type="predicted"/>
<evidence type="ECO:0000256" key="1">
    <source>
        <dbReference type="SAM" id="MobiDB-lite"/>
    </source>
</evidence>
<dbReference type="EMBL" id="JAGFBS010000022">
    <property type="protein sequence ID" value="KAG6373506.1"/>
    <property type="molecule type" value="Genomic_DNA"/>
</dbReference>
<feature type="region of interest" description="Disordered" evidence="1">
    <location>
        <begin position="274"/>
        <end position="357"/>
    </location>
</feature>
<accession>A0A8I3A826</accession>
<dbReference type="OrthoDB" id="5314275at2759"/>
<protein>
    <submittedName>
        <fullName evidence="2">Uncharacterized protein</fullName>
    </submittedName>
</protein>
<dbReference type="AlphaFoldDB" id="A0A8I3A826"/>
<dbReference type="InterPro" id="IPR028018">
    <property type="entry name" value="DUF4646"/>
</dbReference>
<gene>
    <name evidence="2" type="ORF">JVT61DRAFT_6664</name>
</gene>
<keyword evidence="3" id="KW-1185">Reference proteome</keyword>